<dbReference type="InterPro" id="IPR000644">
    <property type="entry name" value="CBS_dom"/>
</dbReference>
<dbReference type="CDD" id="cd04600">
    <property type="entry name" value="CBS_pair_HPP_assoc"/>
    <property type="match status" value="1"/>
</dbReference>
<feature type="transmembrane region" description="Helical" evidence="2">
    <location>
        <begin position="101"/>
        <end position="121"/>
    </location>
</feature>
<dbReference type="InterPro" id="IPR007065">
    <property type="entry name" value="HPP"/>
</dbReference>
<organism evidence="4 5">
    <name type="scientific">Fluviicoccus keumensis</name>
    <dbReference type="NCBI Taxonomy" id="1435465"/>
    <lineage>
        <taxon>Bacteria</taxon>
        <taxon>Pseudomonadati</taxon>
        <taxon>Pseudomonadota</taxon>
        <taxon>Gammaproteobacteria</taxon>
        <taxon>Moraxellales</taxon>
        <taxon>Moraxellaceae</taxon>
        <taxon>Fluviicoccus</taxon>
    </lineage>
</organism>
<reference evidence="4 5" key="1">
    <citation type="submission" date="2019-02" db="EMBL/GenBank/DDBJ databases">
        <title>Genomic Encyclopedia of Type Strains, Phase IV (KMG-IV): sequencing the most valuable type-strain genomes for metagenomic binning, comparative biology and taxonomic classification.</title>
        <authorList>
            <person name="Goeker M."/>
        </authorList>
    </citation>
    <scope>NUCLEOTIDE SEQUENCE [LARGE SCALE GENOMIC DNA]</scope>
    <source>
        <strain evidence="4 5">DSM 105135</strain>
    </source>
</reference>
<dbReference type="SUPFAM" id="SSF54631">
    <property type="entry name" value="CBS-domain pair"/>
    <property type="match status" value="1"/>
</dbReference>
<dbReference type="Gene3D" id="3.10.580.10">
    <property type="entry name" value="CBS-domain"/>
    <property type="match status" value="1"/>
</dbReference>
<dbReference type="EMBL" id="SHKX01000013">
    <property type="protein sequence ID" value="RZU38607.1"/>
    <property type="molecule type" value="Genomic_DNA"/>
</dbReference>
<dbReference type="SMART" id="SM00116">
    <property type="entry name" value="CBS"/>
    <property type="match status" value="2"/>
</dbReference>
<feature type="transmembrane region" description="Helical" evidence="2">
    <location>
        <begin position="141"/>
        <end position="160"/>
    </location>
</feature>
<keyword evidence="1" id="KW-0129">CBS domain</keyword>
<comment type="caution">
    <text evidence="4">The sequence shown here is derived from an EMBL/GenBank/DDBJ whole genome shotgun (WGS) entry which is preliminary data.</text>
</comment>
<evidence type="ECO:0000313" key="5">
    <source>
        <dbReference type="Proteomes" id="UP000292423"/>
    </source>
</evidence>
<dbReference type="PANTHER" id="PTHR33741">
    <property type="entry name" value="TRANSMEMBRANE PROTEIN DDB_G0269096-RELATED"/>
    <property type="match status" value="1"/>
</dbReference>
<dbReference type="AlphaFoldDB" id="A0A4Q7YM15"/>
<keyword evidence="5" id="KW-1185">Reference proteome</keyword>
<gene>
    <name evidence="4" type="ORF">EV700_2542</name>
</gene>
<evidence type="ECO:0000259" key="3">
    <source>
        <dbReference type="PROSITE" id="PS51371"/>
    </source>
</evidence>
<dbReference type="PROSITE" id="PS51371">
    <property type="entry name" value="CBS"/>
    <property type="match status" value="2"/>
</dbReference>
<sequence>MTTGLGRLRAFIPQPLHAGNREIWTACLGVVLSLAVTEAVCRHLPGGGPALVASMGASALLAFALPSTPLAQPWAMIGGNVISALVGLGCAVVFPHTGLAAGMAVALSIAAMFLLRCLHPPGGALALAMVLAPAADHGPGFIFGPVLANALLLTLLADAFNRRLRRGRFQPHAPAPVAHHTADPLPGERVGFSAEDLDRALDEHGELLDIRREDLLDVFRSAEWHAYHRRFGQVRCLDIMARDVVRVQEQAPLTEVWALLARHKVKALPVVDAENRLRGIVTAHDILLGRQGHAFAPGLPARQGREPVREVMTADVRAVTPAQSIADLAGLFSDGGLHHLPVIDGERRVVGMISQSDLVAALFKVRL</sequence>
<evidence type="ECO:0000256" key="1">
    <source>
        <dbReference type="PROSITE-ProRule" id="PRU00703"/>
    </source>
</evidence>
<accession>A0A4Q7YM15</accession>
<evidence type="ECO:0000256" key="2">
    <source>
        <dbReference type="SAM" id="Phobius"/>
    </source>
</evidence>
<feature type="domain" description="CBS" evidence="3">
    <location>
        <begin position="312"/>
        <end position="367"/>
    </location>
</feature>
<proteinExistence type="predicted"/>
<dbReference type="Proteomes" id="UP000292423">
    <property type="component" value="Unassembled WGS sequence"/>
</dbReference>
<dbReference type="OrthoDB" id="9811720at2"/>
<dbReference type="Pfam" id="PF04982">
    <property type="entry name" value="TM_HPP"/>
    <property type="match status" value="1"/>
</dbReference>
<feature type="transmembrane region" description="Helical" evidence="2">
    <location>
        <begin position="48"/>
        <end position="68"/>
    </location>
</feature>
<evidence type="ECO:0000313" key="4">
    <source>
        <dbReference type="EMBL" id="RZU38607.1"/>
    </source>
</evidence>
<name>A0A4Q7YM15_9GAMM</name>
<dbReference type="InterPro" id="IPR058581">
    <property type="entry name" value="TM_HPP"/>
</dbReference>
<dbReference type="InterPro" id="IPR046342">
    <property type="entry name" value="CBS_dom_sf"/>
</dbReference>
<dbReference type="RefSeq" id="WP_130414313.1">
    <property type="nucleotide sequence ID" value="NZ_SHKX01000013.1"/>
</dbReference>
<dbReference type="Pfam" id="PF00571">
    <property type="entry name" value="CBS"/>
    <property type="match status" value="2"/>
</dbReference>
<keyword evidence="2" id="KW-0812">Transmembrane</keyword>
<feature type="domain" description="CBS" evidence="3">
    <location>
        <begin position="240"/>
        <end position="297"/>
    </location>
</feature>
<protein>
    <submittedName>
        <fullName evidence="4">CBS domain-containing membrane protein</fullName>
    </submittedName>
</protein>
<dbReference type="PANTHER" id="PTHR33741:SF5">
    <property type="entry name" value="TRANSMEMBRANE PROTEIN DDB_G0269096-RELATED"/>
    <property type="match status" value="1"/>
</dbReference>
<feature type="transmembrane region" description="Helical" evidence="2">
    <location>
        <begin position="74"/>
        <end position="94"/>
    </location>
</feature>
<keyword evidence="2" id="KW-0472">Membrane</keyword>
<keyword evidence="2" id="KW-1133">Transmembrane helix</keyword>